<dbReference type="KEGG" id="ngr:NAEGRDRAFT_46509"/>
<dbReference type="RefSeq" id="XP_002681030.1">
    <property type="nucleotide sequence ID" value="XM_002680984.1"/>
</dbReference>
<dbReference type="AlphaFoldDB" id="D2V3Z1"/>
<dbReference type="Pfam" id="PF00092">
    <property type="entry name" value="VWA"/>
    <property type="match status" value="1"/>
</dbReference>
<dbReference type="OMA" id="MKEACAY"/>
<feature type="domain" description="VWFA" evidence="1">
    <location>
        <begin position="1"/>
        <end position="176"/>
    </location>
</feature>
<dbReference type="OrthoDB" id="687730at2759"/>
<dbReference type="eggNOG" id="ENOG502SB1M">
    <property type="taxonomic scope" value="Eukaryota"/>
</dbReference>
<evidence type="ECO:0000259" key="1">
    <source>
        <dbReference type="PROSITE" id="PS50234"/>
    </source>
</evidence>
<evidence type="ECO:0000313" key="3">
    <source>
        <dbReference type="Proteomes" id="UP000006671"/>
    </source>
</evidence>
<reference evidence="2 3" key="1">
    <citation type="journal article" date="2010" name="Cell">
        <title>The genome of Naegleria gruberi illuminates early eukaryotic versatility.</title>
        <authorList>
            <person name="Fritz-Laylin L.K."/>
            <person name="Prochnik S.E."/>
            <person name="Ginger M.L."/>
            <person name="Dacks J.B."/>
            <person name="Carpenter M.L."/>
            <person name="Field M.C."/>
            <person name="Kuo A."/>
            <person name="Paredez A."/>
            <person name="Chapman J."/>
            <person name="Pham J."/>
            <person name="Shu S."/>
            <person name="Neupane R."/>
            <person name="Cipriano M."/>
            <person name="Mancuso J."/>
            <person name="Tu H."/>
            <person name="Salamov A."/>
            <person name="Lindquist E."/>
            <person name="Shapiro H."/>
            <person name="Lucas S."/>
            <person name="Grigoriev I.V."/>
            <person name="Cande W.Z."/>
            <person name="Fulton C."/>
            <person name="Rokhsar D.S."/>
            <person name="Dawson S.C."/>
        </authorList>
    </citation>
    <scope>NUCLEOTIDE SEQUENCE [LARGE SCALE GENOMIC DNA]</scope>
    <source>
        <strain evidence="2 3">NEG-M</strain>
    </source>
</reference>
<dbReference type="Gene3D" id="3.40.50.410">
    <property type="entry name" value="von Willebrand factor, type A domain"/>
    <property type="match status" value="1"/>
</dbReference>
<dbReference type="Proteomes" id="UP000006671">
    <property type="component" value="Unassembled WGS sequence"/>
</dbReference>
<proteinExistence type="predicted"/>
<gene>
    <name evidence="2" type="ORF">NAEGRDRAFT_46509</name>
</gene>
<dbReference type="PROSITE" id="PS50234">
    <property type="entry name" value="VWFA"/>
    <property type="match status" value="1"/>
</dbReference>
<evidence type="ECO:0000313" key="2">
    <source>
        <dbReference type="EMBL" id="EFC48286.1"/>
    </source>
</evidence>
<accession>D2V3Z1</accession>
<dbReference type="STRING" id="5762.D2V3Z1"/>
<dbReference type="SUPFAM" id="SSF53300">
    <property type="entry name" value="vWA-like"/>
    <property type="match status" value="1"/>
</dbReference>
<dbReference type="InterPro" id="IPR002035">
    <property type="entry name" value="VWF_A"/>
</dbReference>
<organism evidence="3">
    <name type="scientific">Naegleria gruberi</name>
    <name type="common">Amoeba</name>
    <dbReference type="NCBI Taxonomy" id="5762"/>
    <lineage>
        <taxon>Eukaryota</taxon>
        <taxon>Discoba</taxon>
        <taxon>Heterolobosea</taxon>
        <taxon>Tetramitia</taxon>
        <taxon>Eutetramitia</taxon>
        <taxon>Vahlkampfiidae</taxon>
        <taxon>Naegleria</taxon>
    </lineage>
</organism>
<dbReference type="VEuPathDB" id="AmoebaDB:NAEGRDRAFT_46509"/>
<name>D2V3Z1_NAEGR</name>
<protein>
    <submittedName>
        <fullName evidence="2">Predicted protein</fullName>
    </submittedName>
</protein>
<dbReference type="EMBL" id="GG738851">
    <property type="protein sequence ID" value="EFC48286.1"/>
    <property type="molecule type" value="Genomic_DNA"/>
</dbReference>
<dbReference type="GeneID" id="8849743"/>
<dbReference type="InterPro" id="IPR036465">
    <property type="entry name" value="vWFA_dom_sf"/>
</dbReference>
<dbReference type="InParanoid" id="D2V3Z1"/>
<keyword evidence="3" id="KW-1185">Reference proteome</keyword>
<sequence>MSSKEKTKMQVANQVICEIIDNLREFERLGIVLFDHKAETLLPLTIVQDLDKKSLKETVLKIEEQGSTNFEAGMQRGIDLFSTLDSSDLSNSNRIIYLTDACPNVGGTDTLDILTKDANSGPYNIFSTFIGIGLDFNSDIVEELTRVRGCNYFSVRSTEDFTKILNQDFNYIVTPICYNVKLSLECENYEIEKCFGTNMAGESTGEIMKVDTCSASQLDERGVKGGMVLLRLKAKNDFKGESNVKLTLSYETIEGKKVRDEKQVKIESSDQLGNYYETNGIRKAIALVRYVEQVKGYLMEMKNGETKHEGWNSKFNQLLNHFTNEVQEIGDETMNEHVDSLKKLIKFSTVVRK</sequence>